<dbReference type="EMBL" id="BPLQ01000575">
    <property type="protein sequence ID" value="GIX73072.1"/>
    <property type="molecule type" value="Genomic_DNA"/>
</dbReference>
<reference evidence="1 2" key="1">
    <citation type="submission" date="2021-06" db="EMBL/GenBank/DDBJ databases">
        <title>Caerostris darwini draft genome.</title>
        <authorList>
            <person name="Kono N."/>
            <person name="Arakawa K."/>
        </authorList>
    </citation>
    <scope>NUCLEOTIDE SEQUENCE [LARGE SCALE GENOMIC DNA]</scope>
</reference>
<evidence type="ECO:0000313" key="1">
    <source>
        <dbReference type="EMBL" id="GIX73072.1"/>
    </source>
</evidence>
<evidence type="ECO:0008006" key="3">
    <source>
        <dbReference type="Google" id="ProtNLM"/>
    </source>
</evidence>
<evidence type="ECO:0000313" key="2">
    <source>
        <dbReference type="Proteomes" id="UP001054837"/>
    </source>
</evidence>
<protein>
    <recommendedName>
        <fullName evidence="3">Maturase K</fullName>
    </recommendedName>
</protein>
<accession>A0AAV4MKN1</accession>
<comment type="caution">
    <text evidence="1">The sequence shown here is derived from an EMBL/GenBank/DDBJ whole genome shotgun (WGS) entry which is preliminary data.</text>
</comment>
<gene>
    <name evidence="1" type="ORF">CDAR_440741</name>
</gene>
<dbReference type="AlphaFoldDB" id="A0AAV4MKN1"/>
<name>A0AAV4MKN1_9ARAC</name>
<sequence>MEKDSMWFRELLASESPVDSSSLVVASMYIPYFLNVMRVERIDSRSRHFAKGLSSLQKHRSELFYPLTVLARTIYLGRWQRGTKSFSHRVSYNYGNCLAEKLLFKVILVMPMYHGRRSKTDKSEESMIHFRQLQ</sequence>
<keyword evidence="2" id="KW-1185">Reference proteome</keyword>
<proteinExistence type="predicted"/>
<organism evidence="1 2">
    <name type="scientific">Caerostris darwini</name>
    <dbReference type="NCBI Taxonomy" id="1538125"/>
    <lineage>
        <taxon>Eukaryota</taxon>
        <taxon>Metazoa</taxon>
        <taxon>Ecdysozoa</taxon>
        <taxon>Arthropoda</taxon>
        <taxon>Chelicerata</taxon>
        <taxon>Arachnida</taxon>
        <taxon>Araneae</taxon>
        <taxon>Araneomorphae</taxon>
        <taxon>Entelegynae</taxon>
        <taxon>Araneoidea</taxon>
        <taxon>Araneidae</taxon>
        <taxon>Caerostris</taxon>
    </lineage>
</organism>
<dbReference type="Proteomes" id="UP001054837">
    <property type="component" value="Unassembled WGS sequence"/>
</dbReference>